<dbReference type="AlphaFoldDB" id="A0A381XH66"/>
<name>A0A381XH66_9ZZZZ</name>
<proteinExistence type="predicted"/>
<evidence type="ECO:0008006" key="2">
    <source>
        <dbReference type="Google" id="ProtNLM"/>
    </source>
</evidence>
<reference evidence="1" key="1">
    <citation type="submission" date="2018-05" db="EMBL/GenBank/DDBJ databases">
        <authorList>
            <person name="Lanie J.A."/>
            <person name="Ng W.-L."/>
            <person name="Kazmierczak K.M."/>
            <person name="Andrzejewski T.M."/>
            <person name="Davidsen T.M."/>
            <person name="Wayne K.J."/>
            <person name="Tettelin H."/>
            <person name="Glass J.I."/>
            <person name="Rusch D."/>
            <person name="Podicherti R."/>
            <person name="Tsui H.-C.T."/>
            <person name="Winkler M.E."/>
        </authorList>
    </citation>
    <scope>NUCLEOTIDE SEQUENCE</scope>
</reference>
<protein>
    <recommendedName>
        <fullName evidence="2">Nucleotide-diphospho-sugar transferase domain-containing protein</fullName>
    </recommendedName>
</protein>
<sequence>MKRCIYSIYVPFRGYRHKFAPFERFYSRIIESHKAYANSINVDYELFEKIPPAIFHTPTYDQINFGKYYYAEKLCQKYDEILYIDFDVIPNTTENFFEVFNVSEYIPVKATIPYNPKIAAEYIEVYEKTIAAVTHNQYVKKYYDAINENFFHGKPWVAEKFPGEFEKKYDLKWWFKHTKMESDPFYSEDFVKEGNRPEDIKPWDDGVKYAAIDILTEGKAIFYNTGVMGFCKDTLAQLNIFEDFDNFCNTIKNIQSKNGWWLYWPEYVTKHIDINNEILFSYKMIVNDVPVRDIGRDWNYFVDWNSILLQLSNHTFHDEFDTCKFRHYLNKNFEKQWLM</sequence>
<gene>
    <name evidence="1" type="ORF">METZ01_LOCUS116361</name>
</gene>
<accession>A0A381XH66</accession>
<dbReference type="EMBL" id="UINC01014996">
    <property type="protein sequence ID" value="SVA63507.1"/>
    <property type="molecule type" value="Genomic_DNA"/>
</dbReference>
<evidence type="ECO:0000313" key="1">
    <source>
        <dbReference type="EMBL" id="SVA63507.1"/>
    </source>
</evidence>
<organism evidence="1">
    <name type="scientific">marine metagenome</name>
    <dbReference type="NCBI Taxonomy" id="408172"/>
    <lineage>
        <taxon>unclassified sequences</taxon>
        <taxon>metagenomes</taxon>
        <taxon>ecological metagenomes</taxon>
    </lineage>
</organism>